<organism evidence="3 4">
    <name type="scientific">Rhodovibrio sodomensis</name>
    <dbReference type="NCBI Taxonomy" id="1088"/>
    <lineage>
        <taxon>Bacteria</taxon>
        <taxon>Pseudomonadati</taxon>
        <taxon>Pseudomonadota</taxon>
        <taxon>Alphaproteobacteria</taxon>
        <taxon>Rhodospirillales</taxon>
        <taxon>Rhodovibrionaceae</taxon>
        <taxon>Rhodovibrio</taxon>
    </lineage>
</organism>
<feature type="compositionally biased region" description="Basic residues" evidence="1">
    <location>
        <begin position="53"/>
        <end position="63"/>
    </location>
</feature>
<keyword evidence="4" id="KW-1185">Reference proteome</keyword>
<evidence type="ECO:0000259" key="2">
    <source>
        <dbReference type="Pfam" id="PF01170"/>
    </source>
</evidence>
<evidence type="ECO:0000256" key="1">
    <source>
        <dbReference type="SAM" id="MobiDB-lite"/>
    </source>
</evidence>
<feature type="region of interest" description="Disordered" evidence="1">
    <location>
        <begin position="1"/>
        <end position="72"/>
    </location>
</feature>
<dbReference type="EMBL" id="NRRL01000019">
    <property type="protein sequence ID" value="MBK1668234.1"/>
    <property type="molecule type" value="Genomic_DNA"/>
</dbReference>
<dbReference type="PANTHER" id="PTHR14911">
    <property type="entry name" value="THUMP DOMAIN-CONTAINING"/>
    <property type="match status" value="1"/>
</dbReference>
<feature type="compositionally biased region" description="Low complexity" evidence="1">
    <location>
        <begin position="41"/>
        <end position="52"/>
    </location>
</feature>
<evidence type="ECO:0000313" key="4">
    <source>
        <dbReference type="Proteomes" id="UP001296873"/>
    </source>
</evidence>
<dbReference type="SUPFAM" id="SSF53335">
    <property type="entry name" value="S-adenosyl-L-methionine-dependent methyltransferases"/>
    <property type="match status" value="1"/>
</dbReference>
<dbReference type="CDD" id="cd02440">
    <property type="entry name" value="AdoMet_MTases"/>
    <property type="match status" value="1"/>
</dbReference>
<protein>
    <recommendedName>
        <fullName evidence="2">Ribosomal RNA large subunit methyltransferase K/L-like methyltransferase domain-containing protein</fullName>
    </recommendedName>
</protein>
<dbReference type="RefSeq" id="WP_200340472.1">
    <property type="nucleotide sequence ID" value="NZ_NRRL01000019.1"/>
</dbReference>
<dbReference type="Proteomes" id="UP001296873">
    <property type="component" value="Unassembled WGS sequence"/>
</dbReference>
<proteinExistence type="predicted"/>
<comment type="caution">
    <text evidence="3">The sequence shown here is derived from an EMBL/GenBank/DDBJ whole genome shotgun (WGS) entry which is preliminary data.</text>
</comment>
<evidence type="ECO:0000313" key="3">
    <source>
        <dbReference type="EMBL" id="MBK1668234.1"/>
    </source>
</evidence>
<dbReference type="InterPro" id="IPR029063">
    <property type="entry name" value="SAM-dependent_MTases_sf"/>
</dbReference>
<dbReference type="PANTHER" id="PTHR14911:SF13">
    <property type="entry name" value="TRNA (GUANINE(6)-N2)-METHYLTRANSFERASE THUMP3"/>
    <property type="match status" value="1"/>
</dbReference>
<name>A0ABS1DDE1_9PROT</name>
<sequence>MSSKPPRTKDRARPGPGKDSGRKPNRGKTAAKSAARTGGPAAAPKAHGAAAHKAQRATAHKAKSAGAGKTAQPAGWVVRAAPGLGRTLLAELRHARLLGQNDRADLLWQRNHDLLFAPRLARTPAATELRSAEDMHRCLVYGRYKVSDSQLERLAQLLQGQRRRLVVTADGRHFNRHDLARFLGRELSARGVKLDEAANTPLLVFCIEQAYYACVPVRDADQTAGRDRRQVEREGSLPPPIAAAMAFMTRPVDDDTILDPVCGSGTLLAEAGGYAPGARLIGTDQDLQAVKTARRNLKSFDTAQVEHADARALDLPDASVSLVLANLPFGKQYGDVAENRSLYAEVLQEVRRVATPRGFRAALLVSDRRLLRDAARQTGLRVRHDTAIRVRGEDAAIVLLDLPAAG</sequence>
<dbReference type="Pfam" id="PF01170">
    <property type="entry name" value="UPF0020"/>
    <property type="match status" value="1"/>
</dbReference>
<gene>
    <name evidence="3" type="ORF">CKO28_09315</name>
</gene>
<dbReference type="Gene3D" id="3.40.50.150">
    <property type="entry name" value="Vaccinia Virus protein VP39"/>
    <property type="match status" value="1"/>
</dbReference>
<feature type="domain" description="Ribosomal RNA large subunit methyltransferase K/L-like methyltransferase" evidence="2">
    <location>
        <begin position="226"/>
        <end position="388"/>
    </location>
</feature>
<accession>A0ABS1DDE1</accession>
<reference evidence="3 4" key="1">
    <citation type="journal article" date="2020" name="Microorganisms">
        <title>Osmotic Adaptation and Compatible Solute Biosynthesis of Phototrophic Bacteria as Revealed from Genome Analyses.</title>
        <authorList>
            <person name="Imhoff J.F."/>
            <person name="Rahn T."/>
            <person name="Kunzel S."/>
            <person name="Keller A."/>
            <person name="Neulinger S.C."/>
        </authorList>
    </citation>
    <scope>NUCLEOTIDE SEQUENCE [LARGE SCALE GENOMIC DNA]</scope>
    <source>
        <strain evidence="3 4">DSM 9895</strain>
    </source>
</reference>
<dbReference type="InterPro" id="IPR000241">
    <property type="entry name" value="RlmKL-like_Mtase"/>
</dbReference>